<protein>
    <submittedName>
        <fullName evidence="1">Reverse transcriptase</fullName>
    </submittedName>
</protein>
<name>A0A5B6V7D2_9ROSI</name>
<comment type="caution">
    <text evidence="1">The sequence shown here is derived from an EMBL/GenBank/DDBJ whole genome shotgun (WGS) entry which is preliminary data.</text>
</comment>
<keyword evidence="1" id="KW-0548">Nucleotidyltransferase</keyword>
<evidence type="ECO:0000313" key="2">
    <source>
        <dbReference type="Proteomes" id="UP000325315"/>
    </source>
</evidence>
<dbReference type="Proteomes" id="UP000325315">
    <property type="component" value="Unassembled WGS sequence"/>
</dbReference>
<sequence>MEKLRRKCGFEYGIDVDAEGMRGGLSLGWRDGMNLTLKFFSKSHIDVEVEEGDGKIVWRFTGFYGAFNADWMLNKELEEQIKQGWSMNEKDTLKKLGELGDRLSKWAKKEKGVRERRTKYLNSRMLKLSAEEINNEVLAEMTEIKLKMNLEVDREELFWEQRAQANWLQMGDRNTTFFHRWASYRRKKT</sequence>
<keyword evidence="1" id="KW-0808">Transferase</keyword>
<dbReference type="GO" id="GO:0003964">
    <property type="term" value="F:RNA-directed DNA polymerase activity"/>
    <property type="evidence" value="ECO:0007669"/>
    <property type="project" value="UniProtKB-KW"/>
</dbReference>
<gene>
    <name evidence="1" type="ORF">EPI10_000257</name>
</gene>
<reference evidence="2" key="1">
    <citation type="journal article" date="2019" name="Plant Biotechnol. J.">
        <title>Genome sequencing of the Australian wild diploid species Gossypium australe highlights disease resistance and delayed gland morphogenesis.</title>
        <authorList>
            <person name="Cai Y."/>
            <person name="Cai X."/>
            <person name="Wang Q."/>
            <person name="Wang P."/>
            <person name="Zhang Y."/>
            <person name="Cai C."/>
            <person name="Xu Y."/>
            <person name="Wang K."/>
            <person name="Zhou Z."/>
            <person name="Wang C."/>
            <person name="Geng S."/>
            <person name="Li B."/>
            <person name="Dong Q."/>
            <person name="Hou Y."/>
            <person name="Wang H."/>
            <person name="Ai P."/>
            <person name="Liu Z."/>
            <person name="Yi F."/>
            <person name="Sun M."/>
            <person name="An G."/>
            <person name="Cheng J."/>
            <person name="Zhang Y."/>
            <person name="Shi Q."/>
            <person name="Xie Y."/>
            <person name="Shi X."/>
            <person name="Chang Y."/>
            <person name="Huang F."/>
            <person name="Chen Y."/>
            <person name="Hong S."/>
            <person name="Mi L."/>
            <person name="Sun Q."/>
            <person name="Zhang L."/>
            <person name="Zhou B."/>
            <person name="Peng R."/>
            <person name="Zhang X."/>
            <person name="Liu F."/>
        </authorList>
    </citation>
    <scope>NUCLEOTIDE SEQUENCE [LARGE SCALE GENOMIC DNA]</scope>
    <source>
        <strain evidence="2">cv. PA1801</strain>
    </source>
</reference>
<evidence type="ECO:0000313" key="1">
    <source>
        <dbReference type="EMBL" id="KAA3465052.1"/>
    </source>
</evidence>
<dbReference type="EMBL" id="SMMG02000007">
    <property type="protein sequence ID" value="KAA3465052.1"/>
    <property type="molecule type" value="Genomic_DNA"/>
</dbReference>
<organism evidence="1 2">
    <name type="scientific">Gossypium australe</name>
    <dbReference type="NCBI Taxonomy" id="47621"/>
    <lineage>
        <taxon>Eukaryota</taxon>
        <taxon>Viridiplantae</taxon>
        <taxon>Streptophyta</taxon>
        <taxon>Embryophyta</taxon>
        <taxon>Tracheophyta</taxon>
        <taxon>Spermatophyta</taxon>
        <taxon>Magnoliopsida</taxon>
        <taxon>eudicotyledons</taxon>
        <taxon>Gunneridae</taxon>
        <taxon>Pentapetalae</taxon>
        <taxon>rosids</taxon>
        <taxon>malvids</taxon>
        <taxon>Malvales</taxon>
        <taxon>Malvaceae</taxon>
        <taxon>Malvoideae</taxon>
        <taxon>Gossypium</taxon>
    </lineage>
</organism>
<proteinExistence type="predicted"/>
<keyword evidence="1" id="KW-0695">RNA-directed DNA polymerase</keyword>
<accession>A0A5B6V7D2</accession>
<keyword evidence="2" id="KW-1185">Reference proteome</keyword>
<dbReference type="OrthoDB" id="991388at2759"/>
<dbReference type="AlphaFoldDB" id="A0A5B6V7D2"/>